<protein>
    <recommendedName>
        <fullName evidence="4">RxLR effector candidate protein</fullName>
    </recommendedName>
</protein>
<sequence length="51" mass="5896">MGMLVVLVLWWLLYMARQGKRLSRLWARESSRAAGDTVKYEIGPVALTWCL</sequence>
<dbReference type="Proteomes" id="UP000011713">
    <property type="component" value="Unassembled WGS sequence"/>
</dbReference>
<dbReference type="EMBL" id="JH597958">
    <property type="status" value="NOT_ANNOTATED_CDS"/>
    <property type="molecule type" value="Genomic_DNA"/>
</dbReference>
<evidence type="ECO:0000313" key="3">
    <source>
        <dbReference type="Proteomes" id="UP000011713"/>
    </source>
</evidence>
<dbReference type="HOGENOM" id="CLU_3110471_0_0_1"/>
<evidence type="ECO:0008006" key="4">
    <source>
        <dbReference type="Google" id="ProtNLM"/>
    </source>
</evidence>
<evidence type="ECO:0000256" key="1">
    <source>
        <dbReference type="SAM" id="SignalP"/>
    </source>
</evidence>
<proteinExistence type="predicted"/>
<name>M4BUY6_HYAAE</name>
<evidence type="ECO:0000313" key="2">
    <source>
        <dbReference type="EnsemblProtists" id="HpaP810326"/>
    </source>
</evidence>
<keyword evidence="1" id="KW-0732">Signal</keyword>
<dbReference type="EnsemblProtists" id="HpaT810326">
    <property type="protein sequence ID" value="HpaP810326"/>
    <property type="gene ID" value="HpaG810326"/>
</dbReference>
<organism evidence="2 3">
    <name type="scientific">Hyaloperonospora arabidopsidis (strain Emoy2)</name>
    <name type="common">Downy mildew agent</name>
    <name type="synonym">Peronospora arabidopsidis</name>
    <dbReference type="NCBI Taxonomy" id="559515"/>
    <lineage>
        <taxon>Eukaryota</taxon>
        <taxon>Sar</taxon>
        <taxon>Stramenopiles</taxon>
        <taxon>Oomycota</taxon>
        <taxon>Peronosporomycetes</taxon>
        <taxon>Peronosporales</taxon>
        <taxon>Peronosporaceae</taxon>
        <taxon>Hyaloperonospora</taxon>
    </lineage>
</organism>
<accession>M4BUY6</accession>
<reference evidence="3" key="1">
    <citation type="journal article" date="2010" name="Science">
        <title>Signatures of adaptation to obligate biotrophy in the Hyaloperonospora arabidopsidis genome.</title>
        <authorList>
            <person name="Baxter L."/>
            <person name="Tripathy S."/>
            <person name="Ishaque N."/>
            <person name="Boot N."/>
            <person name="Cabral A."/>
            <person name="Kemen E."/>
            <person name="Thines M."/>
            <person name="Ah-Fong A."/>
            <person name="Anderson R."/>
            <person name="Badejoko W."/>
            <person name="Bittner-Eddy P."/>
            <person name="Boore J.L."/>
            <person name="Chibucos M.C."/>
            <person name="Coates M."/>
            <person name="Dehal P."/>
            <person name="Delehaunty K."/>
            <person name="Dong S."/>
            <person name="Downton P."/>
            <person name="Dumas B."/>
            <person name="Fabro G."/>
            <person name="Fronick C."/>
            <person name="Fuerstenberg S.I."/>
            <person name="Fulton L."/>
            <person name="Gaulin E."/>
            <person name="Govers F."/>
            <person name="Hughes L."/>
            <person name="Humphray S."/>
            <person name="Jiang R.H."/>
            <person name="Judelson H."/>
            <person name="Kamoun S."/>
            <person name="Kyung K."/>
            <person name="Meijer H."/>
            <person name="Minx P."/>
            <person name="Morris P."/>
            <person name="Nelson J."/>
            <person name="Phuntumart V."/>
            <person name="Qutob D."/>
            <person name="Rehmany A."/>
            <person name="Rougon-Cardoso A."/>
            <person name="Ryden P."/>
            <person name="Torto-Alalibo T."/>
            <person name="Studholme D."/>
            <person name="Wang Y."/>
            <person name="Win J."/>
            <person name="Wood J."/>
            <person name="Clifton S.W."/>
            <person name="Rogers J."/>
            <person name="Van den Ackerveken G."/>
            <person name="Jones J.D."/>
            <person name="McDowell J.M."/>
            <person name="Beynon J."/>
            <person name="Tyler B.M."/>
        </authorList>
    </citation>
    <scope>NUCLEOTIDE SEQUENCE [LARGE SCALE GENOMIC DNA]</scope>
    <source>
        <strain evidence="3">Emoy2</strain>
    </source>
</reference>
<feature type="chain" id="PRO_5004048998" description="RxLR effector candidate protein" evidence="1">
    <location>
        <begin position="19"/>
        <end position="51"/>
    </location>
</feature>
<dbReference type="AlphaFoldDB" id="M4BUY6"/>
<feature type="signal peptide" evidence="1">
    <location>
        <begin position="1"/>
        <end position="18"/>
    </location>
</feature>
<dbReference type="VEuPathDB" id="FungiDB:HpaG810326"/>
<reference evidence="2" key="2">
    <citation type="submission" date="2015-06" db="UniProtKB">
        <authorList>
            <consortium name="EnsemblProtists"/>
        </authorList>
    </citation>
    <scope>IDENTIFICATION</scope>
    <source>
        <strain evidence="2">Emoy2</strain>
    </source>
</reference>
<dbReference type="InParanoid" id="M4BUY6"/>
<keyword evidence="3" id="KW-1185">Reference proteome</keyword>